<dbReference type="Proteomes" id="UP000189701">
    <property type="component" value="Unplaced"/>
</dbReference>
<evidence type="ECO:0000259" key="1">
    <source>
        <dbReference type="Pfam" id="PF16113"/>
    </source>
</evidence>
<organism evidence="2 3">
    <name type="scientific">Nicotiana sylvestris</name>
    <name type="common">Wood tobacco</name>
    <name type="synonym">South American tobacco</name>
    <dbReference type="NCBI Taxonomy" id="4096"/>
    <lineage>
        <taxon>Eukaryota</taxon>
        <taxon>Viridiplantae</taxon>
        <taxon>Streptophyta</taxon>
        <taxon>Embryophyta</taxon>
        <taxon>Tracheophyta</taxon>
        <taxon>Spermatophyta</taxon>
        <taxon>Magnoliopsida</taxon>
        <taxon>eudicotyledons</taxon>
        <taxon>Gunneridae</taxon>
        <taxon>Pentapetalae</taxon>
        <taxon>asterids</taxon>
        <taxon>lamiids</taxon>
        <taxon>Solanales</taxon>
        <taxon>Solanaceae</taxon>
        <taxon>Nicotianoideae</taxon>
        <taxon>Nicotianeae</taxon>
        <taxon>Nicotiana</taxon>
    </lineage>
</organism>
<dbReference type="InterPro" id="IPR029045">
    <property type="entry name" value="ClpP/crotonase-like_dom_sf"/>
</dbReference>
<gene>
    <name evidence="3" type="primary">LOC104225864</name>
</gene>
<sequence>MTPLNIICIRPWVTLLGSVSGNFVCLREMQRFRSLLPRPVVRRSLCTLSNTDVIVDPVIVEGKGSNRTVILNRPSVLNALNYSILSRLWQLYRSWEDDPAVGFLVLKVIS</sequence>
<dbReference type="STRING" id="4096.A0A1U7W7Q6"/>
<dbReference type="AlphaFoldDB" id="A0A1U7W7Q6"/>
<evidence type="ECO:0000313" key="2">
    <source>
        <dbReference type="Proteomes" id="UP000189701"/>
    </source>
</evidence>
<dbReference type="Pfam" id="PF16113">
    <property type="entry name" value="ECH_2"/>
    <property type="match status" value="1"/>
</dbReference>
<accession>A0A1U7W7Q6</accession>
<dbReference type="RefSeq" id="XP_009776047.1">
    <property type="nucleotide sequence ID" value="XM_009777745.1"/>
</dbReference>
<keyword evidence="2" id="KW-1185">Reference proteome</keyword>
<name>A0A1U7W7Q6_NICSY</name>
<protein>
    <submittedName>
        <fullName evidence="3">3-hydroxyisobutyryl-CoA hydrolase-like protein 1, mitochondrial</fullName>
    </submittedName>
</protein>
<feature type="domain" description="Enoyl-CoA hydratase/isomerase" evidence="1">
    <location>
        <begin position="67"/>
        <end position="107"/>
    </location>
</feature>
<reference evidence="2" key="1">
    <citation type="journal article" date="2013" name="Genome Biol.">
        <title>Reference genomes and transcriptomes of Nicotiana sylvestris and Nicotiana tomentosiformis.</title>
        <authorList>
            <person name="Sierro N."/>
            <person name="Battey J.N."/>
            <person name="Ouadi S."/>
            <person name="Bovet L."/>
            <person name="Goepfert S."/>
            <person name="Bakaher N."/>
            <person name="Peitsch M.C."/>
            <person name="Ivanov N.V."/>
        </authorList>
    </citation>
    <scope>NUCLEOTIDE SEQUENCE [LARGE SCALE GENOMIC DNA]</scope>
</reference>
<proteinExistence type="predicted"/>
<dbReference type="SUPFAM" id="SSF52096">
    <property type="entry name" value="ClpP/crotonase"/>
    <property type="match status" value="1"/>
</dbReference>
<evidence type="ECO:0000313" key="3">
    <source>
        <dbReference type="RefSeq" id="XP_009776047.1"/>
    </source>
</evidence>
<dbReference type="Gene3D" id="3.90.226.10">
    <property type="entry name" value="2-enoyl-CoA Hydratase, Chain A, domain 1"/>
    <property type="match status" value="1"/>
</dbReference>
<reference evidence="3" key="2">
    <citation type="submission" date="2025-08" db="UniProtKB">
        <authorList>
            <consortium name="RefSeq"/>
        </authorList>
    </citation>
    <scope>IDENTIFICATION</scope>
    <source>
        <tissue evidence="3">Leaf</tissue>
    </source>
</reference>
<dbReference type="InterPro" id="IPR045004">
    <property type="entry name" value="ECH_dom"/>
</dbReference>